<gene>
    <name evidence="3" type="ORF">PPNSA23_42160</name>
</gene>
<accession>A0ABQ0H5R1</accession>
<dbReference type="SMART" id="SM00886">
    <property type="entry name" value="Dabb"/>
    <property type="match status" value="1"/>
</dbReference>
<feature type="chain" id="PRO_5046493824" description="Stress-response A/B barrel domain-containing protein" evidence="1">
    <location>
        <begin position="22"/>
        <end position="180"/>
    </location>
</feature>
<evidence type="ECO:0000256" key="1">
    <source>
        <dbReference type="SAM" id="SignalP"/>
    </source>
</evidence>
<feature type="signal peptide" evidence="1">
    <location>
        <begin position="1"/>
        <end position="21"/>
    </location>
</feature>
<keyword evidence="1" id="KW-0732">Signal</keyword>
<evidence type="ECO:0000259" key="2">
    <source>
        <dbReference type="PROSITE" id="PS51502"/>
    </source>
</evidence>
<name>A0ABQ0H5R1_9HYPH</name>
<dbReference type="SUPFAM" id="SSF54909">
    <property type="entry name" value="Dimeric alpha+beta barrel"/>
    <property type="match status" value="1"/>
</dbReference>
<dbReference type="Pfam" id="PF07876">
    <property type="entry name" value="Dabb"/>
    <property type="match status" value="1"/>
</dbReference>
<reference evidence="3 4" key="1">
    <citation type="submission" date="2024-10" db="EMBL/GenBank/DDBJ databases">
        <title>Isolation, draft genome sequencing and identification of Phyllobacterium sp. NSA23, isolated from leaf soil.</title>
        <authorList>
            <person name="Akita H."/>
        </authorList>
    </citation>
    <scope>NUCLEOTIDE SEQUENCE [LARGE SCALE GENOMIC DNA]</scope>
    <source>
        <strain evidence="3 4">NSA23</strain>
    </source>
</reference>
<evidence type="ECO:0000313" key="3">
    <source>
        <dbReference type="EMBL" id="GAB1584273.1"/>
    </source>
</evidence>
<dbReference type="Gene3D" id="3.30.70.100">
    <property type="match status" value="1"/>
</dbReference>
<dbReference type="RefSeq" id="WP_407866708.1">
    <property type="nucleotide sequence ID" value="NZ_BAAFZP010000002.1"/>
</dbReference>
<dbReference type="Proteomes" id="UP001628091">
    <property type="component" value="Unassembled WGS sequence"/>
</dbReference>
<dbReference type="InterPro" id="IPR013097">
    <property type="entry name" value="Dabb"/>
</dbReference>
<dbReference type="PROSITE" id="PS51502">
    <property type="entry name" value="S_R_A_B_BARREL"/>
    <property type="match status" value="1"/>
</dbReference>
<feature type="domain" description="Stress-response A/B barrel" evidence="2">
    <location>
        <begin position="55"/>
        <end position="167"/>
    </location>
</feature>
<protein>
    <recommendedName>
        <fullName evidence="2">Stress-response A/B barrel domain-containing protein</fullName>
    </recommendedName>
</protein>
<sequence length="180" mass="20015">MRKTLTTIFIATFASIGAAQAAPDANIPVAEALKSELARIGPESFTNPDFKPGTVHHVVLFRYKDGTTDAQRAEIRQRFVALAKEAKRNRKPYIVSIETGRQASGEGVDRGFEEAFIVTFRSEGDRNYYVGTPIVTNPKFFDAAHQRFKEFVGPFLAQDNGVLVFDFAVEGRAEARQTVR</sequence>
<dbReference type="EMBL" id="BAAFZP010000002">
    <property type="protein sequence ID" value="GAB1584273.1"/>
    <property type="molecule type" value="Genomic_DNA"/>
</dbReference>
<keyword evidence="4" id="KW-1185">Reference proteome</keyword>
<comment type="caution">
    <text evidence="3">The sequence shown here is derived from an EMBL/GenBank/DDBJ whole genome shotgun (WGS) entry which is preliminary data.</text>
</comment>
<dbReference type="InterPro" id="IPR011008">
    <property type="entry name" value="Dimeric_a/b-barrel"/>
</dbReference>
<proteinExistence type="predicted"/>
<organism evidence="3 4">
    <name type="scientific">Phyllobacterium phragmitis</name>
    <dbReference type="NCBI Taxonomy" id="2670329"/>
    <lineage>
        <taxon>Bacteria</taxon>
        <taxon>Pseudomonadati</taxon>
        <taxon>Pseudomonadota</taxon>
        <taxon>Alphaproteobacteria</taxon>
        <taxon>Hyphomicrobiales</taxon>
        <taxon>Phyllobacteriaceae</taxon>
        <taxon>Phyllobacterium</taxon>
    </lineage>
</organism>
<evidence type="ECO:0000313" key="4">
    <source>
        <dbReference type="Proteomes" id="UP001628091"/>
    </source>
</evidence>